<evidence type="ECO:0000313" key="5">
    <source>
        <dbReference type="EMBL" id="MBL6456317.1"/>
    </source>
</evidence>
<dbReference type="PANTHER" id="PTHR48105">
    <property type="entry name" value="THIOREDOXIN REDUCTASE 1-RELATED-RELATED"/>
    <property type="match status" value="1"/>
</dbReference>
<organism evidence="5 6">
    <name type="scientific">Belnapia mucosa</name>
    <dbReference type="NCBI Taxonomy" id="2804532"/>
    <lineage>
        <taxon>Bacteria</taxon>
        <taxon>Pseudomonadati</taxon>
        <taxon>Pseudomonadota</taxon>
        <taxon>Alphaproteobacteria</taxon>
        <taxon>Acetobacterales</taxon>
        <taxon>Roseomonadaceae</taxon>
        <taxon>Belnapia</taxon>
    </lineage>
</organism>
<keyword evidence="3" id="KW-0560">Oxidoreductase</keyword>
<evidence type="ECO:0000259" key="4">
    <source>
        <dbReference type="Pfam" id="PF07992"/>
    </source>
</evidence>
<evidence type="ECO:0000256" key="2">
    <source>
        <dbReference type="ARBA" id="ARBA00022630"/>
    </source>
</evidence>
<protein>
    <recommendedName>
        <fullName evidence="1">Thioredoxin reductase</fullName>
    </recommendedName>
</protein>
<dbReference type="PRINTS" id="PR00469">
    <property type="entry name" value="PNDRDTASEII"/>
</dbReference>
<dbReference type="SUPFAM" id="SSF51905">
    <property type="entry name" value="FAD/NAD(P)-binding domain"/>
    <property type="match status" value="1"/>
</dbReference>
<dbReference type="InterPro" id="IPR023753">
    <property type="entry name" value="FAD/NAD-binding_dom"/>
</dbReference>
<dbReference type="EMBL" id="JAEUXJ010000004">
    <property type="protein sequence ID" value="MBL6456317.1"/>
    <property type="molecule type" value="Genomic_DNA"/>
</dbReference>
<dbReference type="RefSeq" id="WP_202826035.1">
    <property type="nucleotide sequence ID" value="NZ_JAEUXJ010000004.1"/>
</dbReference>
<evidence type="ECO:0000256" key="1">
    <source>
        <dbReference type="ARBA" id="ARBA00018719"/>
    </source>
</evidence>
<dbReference type="Proteomes" id="UP000606490">
    <property type="component" value="Unassembled WGS sequence"/>
</dbReference>
<dbReference type="PRINTS" id="PR00368">
    <property type="entry name" value="FADPNR"/>
</dbReference>
<proteinExistence type="predicted"/>
<keyword evidence="6" id="KW-1185">Reference proteome</keyword>
<gene>
    <name evidence="5" type="ORF">JMJ55_13365</name>
</gene>
<evidence type="ECO:0000313" key="6">
    <source>
        <dbReference type="Proteomes" id="UP000606490"/>
    </source>
</evidence>
<keyword evidence="2" id="KW-0285">Flavoprotein</keyword>
<name>A0ABS1V3P6_9PROT</name>
<reference evidence="5 6" key="1">
    <citation type="submission" date="2021-01" db="EMBL/GenBank/DDBJ databases">
        <title>Belnapia mucosa sp. nov. and Belnapia arida sp. nov., isolated from the Tabernas Desert (Almeria, Spain).</title>
        <authorList>
            <person name="Molina-Menor E."/>
            <person name="Vidal-Verdu A."/>
            <person name="Calonge A."/>
            <person name="Satari L."/>
            <person name="Pereto Magraner J."/>
            <person name="Porcar Miralles M."/>
        </authorList>
    </citation>
    <scope>NUCLEOTIDE SEQUENCE [LARGE SCALE GENOMIC DNA]</scope>
    <source>
        <strain evidence="5 6">T6</strain>
    </source>
</reference>
<accession>A0ABS1V3P6</accession>
<dbReference type="Gene3D" id="3.50.50.60">
    <property type="entry name" value="FAD/NAD(P)-binding domain"/>
    <property type="match status" value="2"/>
</dbReference>
<dbReference type="InterPro" id="IPR036188">
    <property type="entry name" value="FAD/NAD-bd_sf"/>
</dbReference>
<sequence>MYDVAIVGGGPAGLNAALVLGRCRRRVLLCDAGNPRNAASRGVNGFLSRDGIPPGELRRIGRQELGHYETVELRDADVADAECLGQPETPFRLTLAGGERVGARKLILATGLVEELPQIEGMETLWGQSVFDCPYCDGWEERDRPMAVYGRGERGMRFALEMLSWSRDLVLLTDGPAELSAEDRDCLVRNGVSIREEQVARLEGGDGRLDRIRFHDGSALERSALFLAGGIRKLHALVTRLGLELTSRGTVRTGTCEATNVPGLYVAGDASRRVQFAVVAAAEGAMAAFAVHDELLTEDRL</sequence>
<evidence type="ECO:0000256" key="3">
    <source>
        <dbReference type="ARBA" id="ARBA00023002"/>
    </source>
</evidence>
<comment type="caution">
    <text evidence="5">The sequence shown here is derived from an EMBL/GenBank/DDBJ whole genome shotgun (WGS) entry which is preliminary data.</text>
</comment>
<feature type="domain" description="FAD/NAD(P)-binding" evidence="4">
    <location>
        <begin position="2"/>
        <end position="284"/>
    </location>
</feature>
<dbReference type="Pfam" id="PF07992">
    <property type="entry name" value="Pyr_redox_2"/>
    <property type="match status" value="1"/>
</dbReference>
<dbReference type="InterPro" id="IPR050097">
    <property type="entry name" value="Ferredoxin-NADP_redctase_2"/>
</dbReference>